<evidence type="ECO:0000313" key="2">
    <source>
        <dbReference type="EMBL" id="NEV94080.1"/>
    </source>
</evidence>
<dbReference type="Proteomes" id="UP000478505">
    <property type="component" value="Unassembled WGS sequence"/>
</dbReference>
<comment type="caution">
    <text evidence="2">The sequence shown here is derived from an EMBL/GenBank/DDBJ whole genome shotgun (WGS) entry which is preliminary data.</text>
</comment>
<evidence type="ECO:0000256" key="1">
    <source>
        <dbReference type="SAM" id="SignalP"/>
    </source>
</evidence>
<dbReference type="EMBL" id="JAAIKD010000004">
    <property type="protein sequence ID" value="NEV94080.1"/>
    <property type="molecule type" value="Genomic_DNA"/>
</dbReference>
<dbReference type="RefSeq" id="WP_164004809.1">
    <property type="nucleotide sequence ID" value="NZ_JAAIKD010000004.1"/>
</dbReference>
<dbReference type="AlphaFoldDB" id="A0A6B3R3G1"/>
<protein>
    <recommendedName>
        <fullName evidence="4">DUF4468 domain-containing protein</fullName>
    </recommendedName>
</protein>
<keyword evidence="3" id="KW-1185">Reference proteome</keyword>
<dbReference type="Gene3D" id="3.30.530.80">
    <property type="match status" value="1"/>
</dbReference>
<accession>A0A6B3R3G1</accession>
<proteinExistence type="predicted"/>
<reference evidence="2 3" key="1">
    <citation type="submission" date="2020-02" db="EMBL/GenBank/DDBJ databases">
        <title>Flavobacteriaceae Psychroflexus bacterium YR1-1, complete genome.</title>
        <authorList>
            <person name="Li Y."/>
            <person name="Wu S."/>
        </authorList>
    </citation>
    <scope>NUCLEOTIDE SEQUENCE [LARGE SCALE GENOMIC DNA]</scope>
    <source>
        <strain evidence="2 3">YR1-1</strain>
    </source>
</reference>
<sequence>MSKIHLLALLVLISIHSFSQSEDLPRFDLENYELPKAIIIQTETINKAELKVNIQNWLDGYYSESELLKCQYSEDTFYITALAHQLLEVKNLTTDLKYQLNISLRDGKYKIEVTSLKYKYYTEYRTIANISLIQDEDIRRDLENSRSQISIFLNELNQALVKFILKDSEDW</sequence>
<feature type="chain" id="PRO_5025567126" description="DUF4468 domain-containing protein" evidence="1">
    <location>
        <begin position="22"/>
        <end position="171"/>
    </location>
</feature>
<feature type="signal peptide" evidence="1">
    <location>
        <begin position="1"/>
        <end position="21"/>
    </location>
</feature>
<keyword evidence="1" id="KW-0732">Signal</keyword>
<organism evidence="2 3">
    <name type="scientific">Psychroflexus aurantiacus</name>
    <dbReference type="NCBI Taxonomy" id="2709310"/>
    <lineage>
        <taxon>Bacteria</taxon>
        <taxon>Pseudomonadati</taxon>
        <taxon>Bacteroidota</taxon>
        <taxon>Flavobacteriia</taxon>
        <taxon>Flavobacteriales</taxon>
        <taxon>Flavobacteriaceae</taxon>
        <taxon>Psychroflexus</taxon>
    </lineage>
</organism>
<evidence type="ECO:0000313" key="3">
    <source>
        <dbReference type="Proteomes" id="UP000478505"/>
    </source>
</evidence>
<name>A0A6B3R3G1_9FLAO</name>
<evidence type="ECO:0008006" key="4">
    <source>
        <dbReference type="Google" id="ProtNLM"/>
    </source>
</evidence>
<gene>
    <name evidence="2" type="ORF">G3567_07960</name>
</gene>